<dbReference type="SUPFAM" id="SSF81321">
    <property type="entry name" value="Family A G protein-coupled receptor-like"/>
    <property type="match status" value="1"/>
</dbReference>
<feature type="transmembrane region" description="Helical" evidence="5">
    <location>
        <begin position="315"/>
        <end position="335"/>
    </location>
</feature>
<keyword evidence="2 5" id="KW-0812">Transmembrane</keyword>
<evidence type="ECO:0000256" key="4">
    <source>
        <dbReference type="ARBA" id="ARBA00023136"/>
    </source>
</evidence>
<feature type="domain" description="G-protein coupled receptors family 1 profile" evidence="6">
    <location>
        <begin position="53"/>
        <end position="328"/>
    </location>
</feature>
<evidence type="ECO:0000256" key="2">
    <source>
        <dbReference type="ARBA" id="ARBA00022692"/>
    </source>
</evidence>
<feature type="non-terminal residue" evidence="8">
    <location>
        <position position="385"/>
    </location>
</feature>
<dbReference type="OrthoDB" id="5864054at2759"/>
<evidence type="ECO:0000259" key="6">
    <source>
        <dbReference type="PROSITE" id="PS50262"/>
    </source>
</evidence>
<dbReference type="CDD" id="cd14978">
    <property type="entry name" value="7tmA_FMRFamide_R-like"/>
    <property type="match status" value="1"/>
</dbReference>
<evidence type="ECO:0000256" key="3">
    <source>
        <dbReference type="ARBA" id="ARBA00022989"/>
    </source>
</evidence>
<feature type="transmembrane region" description="Helical" evidence="5">
    <location>
        <begin position="271"/>
        <end position="295"/>
    </location>
</feature>
<evidence type="ECO:0000313" key="7">
    <source>
        <dbReference type="EMBL" id="KFD54858.1"/>
    </source>
</evidence>
<feature type="transmembrane region" description="Helical" evidence="5">
    <location>
        <begin position="111"/>
        <end position="139"/>
    </location>
</feature>
<dbReference type="AlphaFoldDB" id="A0A085NQI3"/>
<dbReference type="EMBL" id="KL363204">
    <property type="protein sequence ID" value="KFD54858.1"/>
    <property type="molecule type" value="Genomic_DNA"/>
</dbReference>
<dbReference type="PROSITE" id="PS50262">
    <property type="entry name" value="G_PROTEIN_RECEP_F1_2"/>
    <property type="match status" value="1"/>
</dbReference>
<keyword evidence="3 5" id="KW-1133">Transmembrane helix</keyword>
<dbReference type="Proteomes" id="UP000030758">
    <property type="component" value="Unassembled WGS sequence"/>
</dbReference>
<evidence type="ECO:0000256" key="5">
    <source>
        <dbReference type="SAM" id="Phobius"/>
    </source>
</evidence>
<feature type="transmembrane region" description="Helical" evidence="5">
    <location>
        <begin position="223"/>
        <end position="250"/>
    </location>
</feature>
<dbReference type="EMBL" id="KL367481">
    <property type="protein sequence ID" value="KFD71729.1"/>
    <property type="molecule type" value="Genomic_DNA"/>
</dbReference>
<dbReference type="Gene3D" id="1.20.1070.10">
    <property type="entry name" value="Rhodopsin 7-helix transmembrane proteins"/>
    <property type="match status" value="1"/>
</dbReference>
<proteinExistence type="predicted"/>
<protein>
    <recommendedName>
        <fullName evidence="6">G-protein coupled receptors family 1 profile domain-containing protein</fullName>
    </recommendedName>
</protein>
<dbReference type="GO" id="GO:0008528">
    <property type="term" value="F:G protein-coupled peptide receptor activity"/>
    <property type="evidence" value="ECO:0007669"/>
    <property type="project" value="InterPro"/>
</dbReference>
<dbReference type="InterPro" id="IPR019427">
    <property type="entry name" value="7TM_GPCR_serpentine_rcpt_Srw"/>
</dbReference>
<comment type="subcellular location">
    <subcellularLocation>
        <location evidence="1">Membrane</location>
    </subcellularLocation>
</comment>
<dbReference type="PANTHER" id="PTHR46273">
    <property type="entry name" value="MYOSUPPRESSIN RECEPTOR 1, ISOFORM B-RELATED"/>
    <property type="match status" value="1"/>
</dbReference>
<dbReference type="Pfam" id="PF10324">
    <property type="entry name" value="7TM_GPCR_Srw"/>
    <property type="match status" value="1"/>
</dbReference>
<reference evidence="8 9" key="1">
    <citation type="journal article" date="2014" name="Nat. Genet.">
        <title>Genome and transcriptome of the porcine whipworm Trichuris suis.</title>
        <authorList>
            <person name="Jex A.R."/>
            <person name="Nejsum P."/>
            <person name="Schwarz E.M."/>
            <person name="Hu L."/>
            <person name="Young N.D."/>
            <person name="Hall R.S."/>
            <person name="Korhonen P.K."/>
            <person name="Liao S."/>
            <person name="Thamsborg S."/>
            <person name="Xia J."/>
            <person name="Xu P."/>
            <person name="Wang S."/>
            <person name="Scheerlinck J.P."/>
            <person name="Hofmann A."/>
            <person name="Sternberg P.W."/>
            <person name="Wang J."/>
            <person name="Gasser R.B."/>
        </authorList>
    </citation>
    <scope>NUCLEOTIDE SEQUENCE [LARGE SCALE GENOMIC DNA]</scope>
    <source>
        <strain evidence="8">DCEP-RM93F</strain>
        <strain evidence="7">DCEP-RM93M</strain>
    </source>
</reference>
<keyword evidence="4 5" id="KW-0472">Membrane</keyword>
<accession>A0A085NQI3</accession>
<dbReference type="PANTHER" id="PTHR46273:SF4">
    <property type="entry name" value="AT19640P"/>
    <property type="match status" value="1"/>
</dbReference>
<dbReference type="GO" id="GO:0005886">
    <property type="term" value="C:plasma membrane"/>
    <property type="evidence" value="ECO:0007669"/>
    <property type="project" value="TreeGrafter"/>
</dbReference>
<feature type="transmembrane region" description="Helical" evidence="5">
    <location>
        <begin position="40"/>
        <end position="60"/>
    </location>
</feature>
<evidence type="ECO:0000256" key="1">
    <source>
        <dbReference type="ARBA" id="ARBA00004370"/>
    </source>
</evidence>
<evidence type="ECO:0000313" key="9">
    <source>
        <dbReference type="Proteomes" id="UP000030764"/>
    </source>
</evidence>
<evidence type="ECO:0000313" key="8">
    <source>
        <dbReference type="EMBL" id="KFD71729.1"/>
    </source>
</evidence>
<dbReference type="PRINTS" id="PR00237">
    <property type="entry name" value="GPCRRHODOPSN"/>
</dbReference>
<name>A0A085NQI3_9BILA</name>
<sequence length="385" mass="43199">MDSQPTTAAGADSQLLDKDEEAWLTNGIVPIANAYGYVHGYLSTLICCLGILANFATIAVLTRPAMRTSVNIILAGIAACHAVTMFTYFIFTLRGMLMNDCNYHIYSTYMWQAVVVTHADLSVILQSISLWLTVGLAVVRYLVLRRPRAAAVANTARTGLLTIAVTSVAVCGLCFLNFLRNSIYERPFYLPDRCTAQAGDKNSTTYEIDPPTWWTPELDAINFWIVGIMMKVLPCILLTIFIALLIHILIDTKRRQVRLAKTTNVATSDRTTALLLLIVFVFWLTQLPQGIVIIANAFDQVIFRAYLILGDFWDLLSLINSCISFPAYCIMSQMFRTEFMIVFGMRRCLDKGRRPQNRYYAKRDGCSTLLPANTNATTECNSHEF</sequence>
<gene>
    <name evidence="7" type="ORF">M513_04292</name>
    <name evidence="8" type="ORF">M514_04292</name>
</gene>
<dbReference type="InterPro" id="IPR000276">
    <property type="entry name" value="GPCR_Rhodpsn"/>
</dbReference>
<dbReference type="Proteomes" id="UP000030764">
    <property type="component" value="Unassembled WGS sequence"/>
</dbReference>
<dbReference type="InterPro" id="IPR017452">
    <property type="entry name" value="GPCR_Rhodpsn_7TM"/>
</dbReference>
<organism evidence="8">
    <name type="scientific">Trichuris suis</name>
    <name type="common">pig whipworm</name>
    <dbReference type="NCBI Taxonomy" id="68888"/>
    <lineage>
        <taxon>Eukaryota</taxon>
        <taxon>Metazoa</taxon>
        <taxon>Ecdysozoa</taxon>
        <taxon>Nematoda</taxon>
        <taxon>Enoplea</taxon>
        <taxon>Dorylaimia</taxon>
        <taxon>Trichinellida</taxon>
        <taxon>Trichuridae</taxon>
        <taxon>Trichuris</taxon>
    </lineage>
</organism>
<dbReference type="InterPro" id="IPR053219">
    <property type="entry name" value="GPCR_Dmsr-1"/>
</dbReference>
<feature type="transmembrane region" description="Helical" evidence="5">
    <location>
        <begin position="72"/>
        <end position="91"/>
    </location>
</feature>
<feature type="transmembrane region" description="Helical" evidence="5">
    <location>
        <begin position="160"/>
        <end position="179"/>
    </location>
</feature>
<keyword evidence="9" id="KW-1185">Reference proteome</keyword>